<sequence length="112" mass="12805">MHAGELRARLTAIGLTLNHFTRLVGMDSRNARRQESGKTPVTDGTVRALYEAEELSRELTEDYRVNGEAVVPRWNKNAWDEEADRFPPSFYHASAARLTGQVPIRYEDETRD</sequence>
<evidence type="ECO:0000313" key="2">
    <source>
        <dbReference type="Proteomes" id="UP000314223"/>
    </source>
</evidence>
<protein>
    <submittedName>
        <fullName evidence="1">Uncharacterized protein</fullName>
    </submittedName>
</protein>
<dbReference type="EMBL" id="VDMQ01000003">
    <property type="protein sequence ID" value="TNM55939.1"/>
    <property type="molecule type" value="Genomic_DNA"/>
</dbReference>
<gene>
    <name evidence="1" type="ORF">FHQ09_06805</name>
</gene>
<name>A0A5C4X3T3_9MICO</name>
<dbReference type="Proteomes" id="UP000314223">
    <property type="component" value="Unassembled WGS sequence"/>
</dbReference>
<organism evidence="1 2">
    <name type="scientific">Brevibacterium sediminis</name>
    <dbReference type="NCBI Taxonomy" id="1857024"/>
    <lineage>
        <taxon>Bacteria</taxon>
        <taxon>Bacillati</taxon>
        <taxon>Actinomycetota</taxon>
        <taxon>Actinomycetes</taxon>
        <taxon>Micrococcales</taxon>
        <taxon>Brevibacteriaceae</taxon>
        <taxon>Brevibacterium</taxon>
    </lineage>
</organism>
<reference evidence="1 2" key="1">
    <citation type="submission" date="2019-06" db="EMBL/GenBank/DDBJ databases">
        <authorList>
            <person name="Mardanova A.M."/>
            <person name="Pudova D.S."/>
            <person name="Shagimardanova E.I."/>
            <person name="Gogoleva N.E."/>
            <person name="Lutfullin M.T."/>
            <person name="Hadieva G.F."/>
            <person name="Sharipova M.R."/>
        </authorList>
    </citation>
    <scope>NUCLEOTIDE SEQUENCE [LARGE SCALE GENOMIC DNA]</scope>
    <source>
        <strain evidence="1 2">MG-1</strain>
    </source>
</reference>
<dbReference type="AlphaFoldDB" id="A0A5C4X3T3"/>
<accession>A0A5C4X3T3</accession>
<dbReference type="RefSeq" id="WP_139468077.1">
    <property type="nucleotide sequence ID" value="NZ_VDMQ01000003.1"/>
</dbReference>
<proteinExistence type="predicted"/>
<evidence type="ECO:0000313" key="1">
    <source>
        <dbReference type="EMBL" id="TNM55939.1"/>
    </source>
</evidence>
<comment type="caution">
    <text evidence="1">The sequence shown here is derived from an EMBL/GenBank/DDBJ whole genome shotgun (WGS) entry which is preliminary data.</text>
</comment>